<keyword evidence="2" id="KW-0560">Oxidoreductase</keyword>
<evidence type="ECO:0000256" key="2">
    <source>
        <dbReference type="ARBA" id="ARBA00023002"/>
    </source>
</evidence>
<sequence length="360" mass="37460">MHTAVVIGTGLIGTSVALALSARDVEVYLRDSDPAAVRTAAALGAGTMAQPAGTVDLAIVAVPPGLVGPVLADAQKEGTARHYTDVASVKGGPLHDIIALDCDTRRYIGGHPMAGAERAGPLAARADLFEGRVWALTPTADTDTDTLNMALELVALCNAVPTVIEAGVHDRAVGLVSHMPHLVASLVAMRLEHADERAVRLAGPGIRDVTRIAAAETQLWVDILSANAAVVADLLDELAADLDHAVAGLRAMAATDEHKRSGGARTVESLLRRGRTGRARIPGKHGSRPTRYEEVGVLIGDQPGELAKLFMDASRAGVNIEDVHLEHSTGQPTGVVRVSVSQGGSAALGETLRGRGWRLQ</sequence>
<evidence type="ECO:0000313" key="5">
    <source>
        <dbReference type="Proteomes" id="UP001501009"/>
    </source>
</evidence>
<dbReference type="InterPro" id="IPR003099">
    <property type="entry name" value="Prephen_DH"/>
</dbReference>
<evidence type="ECO:0000259" key="3">
    <source>
        <dbReference type="PROSITE" id="PS51176"/>
    </source>
</evidence>
<dbReference type="InterPro" id="IPR036291">
    <property type="entry name" value="NAD(P)-bd_dom_sf"/>
</dbReference>
<dbReference type="NCBIfam" id="NF005109">
    <property type="entry name" value="PRK06545.2-1"/>
    <property type="match status" value="1"/>
</dbReference>
<dbReference type="Pfam" id="PF20463">
    <property type="entry name" value="PDH_C"/>
    <property type="match status" value="1"/>
</dbReference>
<evidence type="ECO:0000313" key="4">
    <source>
        <dbReference type="EMBL" id="GAA3768492.1"/>
    </source>
</evidence>
<proteinExistence type="inferred from homology"/>
<dbReference type="InterPro" id="IPR046826">
    <property type="entry name" value="PDH_N"/>
</dbReference>
<organism evidence="4 5">
    <name type="scientific">Streptomyces coacervatus</name>
    <dbReference type="NCBI Taxonomy" id="647381"/>
    <lineage>
        <taxon>Bacteria</taxon>
        <taxon>Bacillati</taxon>
        <taxon>Actinomycetota</taxon>
        <taxon>Actinomycetes</taxon>
        <taxon>Kitasatosporales</taxon>
        <taxon>Streptomycetaceae</taxon>
        <taxon>Streptomyces</taxon>
    </lineage>
</organism>
<dbReference type="InterPro" id="IPR050812">
    <property type="entry name" value="Preph/Arog_dehydrog"/>
</dbReference>
<gene>
    <name evidence="4" type="ORF">GCM10022403_000140</name>
</gene>
<name>A0ABP7GJX3_9ACTN</name>
<dbReference type="PANTHER" id="PTHR21363:SF0">
    <property type="entry name" value="PREPHENATE DEHYDROGENASE [NADP(+)]"/>
    <property type="match status" value="1"/>
</dbReference>
<protein>
    <submittedName>
        <fullName evidence="4">Prephenate dehydrogenase</fullName>
    </submittedName>
</protein>
<dbReference type="PROSITE" id="PS51176">
    <property type="entry name" value="PDH_ADH"/>
    <property type="match status" value="1"/>
</dbReference>
<dbReference type="NCBIfam" id="NF005112">
    <property type="entry name" value="PRK06545.2-4"/>
    <property type="match status" value="1"/>
</dbReference>
<dbReference type="SUPFAM" id="SSF48179">
    <property type="entry name" value="6-phosphogluconate dehydrogenase C-terminal domain-like"/>
    <property type="match status" value="1"/>
</dbReference>
<dbReference type="PANTHER" id="PTHR21363">
    <property type="entry name" value="PREPHENATE DEHYDROGENASE"/>
    <property type="match status" value="1"/>
</dbReference>
<dbReference type="Pfam" id="PF02153">
    <property type="entry name" value="PDH_N"/>
    <property type="match status" value="1"/>
</dbReference>
<dbReference type="RefSeq" id="WP_275770379.1">
    <property type="nucleotide sequence ID" value="NZ_BAABDE010000001.1"/>
</dbReference>
<dbReference type="Proteomes" id="UP001501009">
    <property type="component" value="Unassembled WGS sequence"/>
</dbReference>
<feature type="domain" description="Prephenate/arogenate dehydrogenase" evidence="3">
    <location>
        <begin position="1"/>
        <end position="289"/>
    </location>
</feature>
<dbReference type="InterPro" id="IPR008927">
    <property type="entry name" value="6-PGluconate_DH-like_C_sf"/>
</dbReference>
<dbReference type="EMBL" id="BAABDE010000001">
    <property type="protein sequence ID" value="GAA3768492.1"/>
    <property type="molecule type" value="Genomic_DNA"/>
</dbReference>
<comment type="similarity">
    <text evidence="1">Belongs to the prephenate/arogenate dehydrogenase family.</text>
</comment>
<dbReference type="Gene3D" id="3.40.50.720">
    <property type="entry name" value="NAD(P)-binding Rossmann-like Domain"/>
    <property type="match status" value="1"/>
</dbReference>
<reference evidence="5" key="1">
    <citation type="journal article" date="2019" name="Int. J. Syst. Evol. Microbiol.">
        <title>The Global Catalogue of Microorganisms (GCM) 10K type strain sequencing project: providing services to taxonomists for standard genome sequencing and annotation.</title>
        <authorList>
            <consortium name="The Broad Institute Genomics Platform"/>
            <consortium name="The Broad Institute Genome Sequencing Center for Infectious Disease"/>
            <person name="Wu L."/>
            <person name="Ma J."/>
        </authorList>
    </citation>
    <scope>NUCLEOTIDE SEQUENCE [LARGE SCALE GENOMIC DNA]</scope>
    <source>
        <strain evidence="5">JCM 17138</strain>
    </source>
</reference>
<accession>A0ABP7GJX3</accession>
<dbReference type="SUPFAM" id="SSF51735">
    <property type="entry name" value="NAD(P)-binding Rossmann-fold domains"/>
    <property type="match status" value="1"/>
</dbReference>
<comment type="caution">
    <text evidence="4">The sequence shown here is derived from an EMBL/GenBank/DDBJ whole genome shotgun (WGS) entry which is preliminary data.</text>
</comment>
<keyword evidence="5" id="KW-1185">Reference proteome</keyword>
<dbReference type="Gene3D" id="1.10.3660.10">
    <property type="entry name" value="6-phosphogluconate dehydrogenase C-terminal like domain"/>
    <property type="match status" value="1"/>
</dbReference>
<dbReference type="NCBIfam" id="NF005111">
    <property type="entry name" value="PRK06545.2-3"/>
    <property type="match status" value="1"/>
</dbReference>
<dbReference type="InterPro" id="IPR046825">
    <property type="entry name" value="PDH_C"/>
</dbReference>
<evidence type="ECO:0000256" key="1">
    <source>
        <dbReference type="ARBA" id="ARBA00007964"/>
    </source>
</evidence>